<dbReference type="RefSeq" id="WP_274153005.1">
    <property type="nucleotide sequence ID" value="NZ_CP117812.1"/>
</dbReference>
<keyword evidence="2" id="KW-0732">Signal</keyword>
<evidence type="ECO:0000256" key="2">
    <source>
        <dbReference type="SAM" id="SignalP"/>
    </source>
</evidence>
<protein>
    <submittedName>
        <fullName evidence="3">Uncharacterized protein</fullName>
    </submittedName>
</protein>
<sequence length="166" mass="19677">MKKIIYTLVILLSSQLLAQKNMKIAYSDNQLEQLKALEFFEYNYVKKAKKELTEVKKTITKYERGLAKLAKKSKVYKTRYAELKELKNEEKSHKILILYPSIYTKAIDFYVANNFVEQQKHMKLKMELEKQYKELSKKDFPNIAGEYSLYKKGKKRKPSKRTASSK</sequence>
<evidence type="ECO:0000313" key="3">
    <source>
        <dbReference type="EMBL" id="WDE98183.1"/>
    </source>
</evidence>
<feature type="signal peptide" evidence="2">
    <location>
        <begin position="1"/>
        <end position="18"/>
    </location>
</feature>
<organism evidence="3 4">
    <name type="scientific">Lentisphaera profundi</name>
    <dbReference type="NCBI Taxonomy" id="1658616"/>
    <lineage>
        <taxon>Bacteria</taxon>
        <taxon>Pseudomonadati</taxon>
        <taxon>Lentisphaerota</taxon>
        <taxon>Lentisphaeria</taxon>
        <taxon>Lentisphaerales</taxon>
        <taxon>Lentisphaeraceae</taxon>
        <taxon>Lentisphaera</taxon>
    </lineage>
</organism>
<feature type="chain" id="PRO_5046094337" evidence="2">
    <location>
        <begin position="19"/>
        <end position="166"/>
    </location>
</feature>
<gene>
    <name evidence="3" type="ORF">PQO03_20410</name>
</gene>
<dbReference type="Proteomes" id="UP001214250">
    <property type="component" value="Chromosome 2"/>
</dbReference>
<keyword evidence="1" id="KW-0175">Coiled coil</keyword>
<name>A0ABY7VY31_9BACT</name>
<reference evidence="3 4" key="1">
    <citation type="submission" date="2023-02" db="EMBL/GenBank/DDBJ databases">
        <title>Genome sequence of Lentisphaera profundi SAORIC-696.</title>
        <authorList>
            <person name="Kim e."/>
            <person name="Cho J.-C."/>
            <person name="Choi A."/>
            <person name="Kang I."/>
        </authorList>
    </citation>
    <scope>NUCLEOTIDE SEQUENCE [LARGE SCALE GENOMIC DNA]</scope>
    <source>
        <strain evidence="3 4">SAORIC-696</strain>
    </source>
</reference>
<proteinExistence type="predicted"/>
<evidence type="ECO:0000313" key="4">
    <source>
        <dbReference type="Proteomes" id="UP001214250"/>
    </source>
</evidence>
<evidence type="ECO:0000256" key="1">
    <source>
        <dbReference type="SAM" id="Coils"/>
    </source>
</evidence>
<accession>A0ABY7VY31</accession>
<keyword evidence="4" id="KW-1185">Reference proteome</keyword>
<dbReference type="EMBL" id="CP117812">
    <property type="protein sequence ID" value="WDE98183.1"/>
    <property type="molecule type" value="Genomic_DNA"/>
</dbReference>
<feature type="coiled-coil region" evidence="1">
    <location>
        <begin position="45"/>
        <end position="86"/>
    </location>
</feature>